<gene>
    <name evidence="3" type="ORF">EKO04_004830</name>
</gene>
<protein>
    <submittedName>
        <fullName evidence="3">Uncharacterized protein</fullName>
    </submittedName>
</protein>
<dbReference type="EMBL" id="RZGK01000008">
    <property type="protein sequence ID" value="KAF9696965.1"/>
    <property type="molecule type" value="Genomic_DNA"/>
</dbReference>
<evidence type="ECO:0000256" key="1">
    <source>
        <dbReference type="SAM" id="Coils"/>
    </source>
</evidence>
<dbReference type="Proteomes" id="UP000651452">
    <property type="component" value="Unassembled WGS sequence"/>
</dbReference>
<evidence type="ECO:0000313" key="3">
    <source>
        <dbReference type="EMBL" id="KAF9696965.1"/>
    </source>
</evidence>
<reference evidence="3" key="1">
    <citation type="submission" date="2018-12" db="EMBL/GenBank/DDBJ databases">
        <authorList>
            <person name="Syme R.A."/>
            <person name="Farfan-Caceres L."/>
            <person name="Lichtenzveig J."/>
        </authorList>
    </citation>
    <scope>NUCLEOTIDE SEQUENCE</scope>
    <source>
        <strain evidence="3">Al4</strain>
    </source>
</reference>
<accession>A0A8H7J5F9</accession>
<sequence length="150" mass="16612">MSLQKAISSFHHTESTSTPSSLKTSEPGSEHDFEIFHDERQLETPQRFTQPPSANYSDLNDENFHSGPISESVIKPIPVANPSATIKRKPFIDVTQESKSDPRSTSGLLALIASLENELEQSKDKVAELQGEIVAYQDALYQADEDAGYF</sequence>
<evidence type="ECO:0000256" key="2">
    <source>
        <dbReference type="SAM" id="MobiDB-lite"/>
    </source>
</evidence>
<keyword evidence="1" id="KW-0175">Coiled coil</keyword>
<feature type="compositionally biased region" description="Polar residues" evidence="2">
    <location>
        <begin position="43"/>
        <end position="58"/>
    </location>
</feature>
<organism evidence="3 4">
    <name type="scientific">Ascochyta lentis</name>
    <dbReference type="NCBI Taxonomy" id="205686"/>
    <lineage>
        <taxon>Eukaryota</taxon>
        <taxon>Fungi</taxon>
        <taxon>Dikarya</taxon>
        <taxon>Ascomycota</taxon>
        <taxon>Pezizomycotina</taxon>
        <taxon>Dothideomycetes</taxon>
        <taxon>Pleosporomycetidae</taxon>
        <taxon>Pleosporales</taxon>
        <taxon>Pleosporineae</taxon>
        <taxon>Didymellaceae</taxon>
        <taxon>Ascochyta</taxon>
    </lineage>
</organism>
<feature type="compositionally biased region" description="Basic and acidic residues" evidence="2">
    <location>
        <begin position="28"/>
        <end position="42"/>
    </location>
</feature>
<evidence type="ECO:0000313" key="4">
    <source>
        <dbReference type="Proteomes" id="UP000651452"/>
    </source>
</evidence>
<feature type="compositionally biased region" description="Polar residues" evidence="2">
    <location>
        <begin position="15"/>
        <end position="27"/>
    </location>
</feature>
<dbReference type="AlphaFoldDB" id="A0A8H7J5F9"/>
<proteinExistence type="predicted"/>
<comment type="caution">
    <text evidence="3">The sequence shown here is derived from an EMBL/GenBank/DDBJ whole genome shotgun (WGS) entry which is preliminary data.</text>
</comment>
<feature type="region of interest" description="Disordered" evidence="2">
    <location>
        <begin position="1"/>
        <end position="71"/>
    </location>
</feature>
<feature type="coiled-coil region" evidence="1">
    <location>
        <begin position="105"/>
        <end position="139"/>
    </location>
</feature>
<keyword evidence="4" id="KW-1185">Reference proteome</keyword>
<reference evidence="3" key="2">
    <citation type="submission" date="2020-09" db="EMBL/GenBank/DDBJ databases">
        <title>Reference genome assembly for Australian Ascochyta lentis isolate Al4.</title>
        <authorList>
            <person name="Lee R.C."/>
            <person name="Farfan-Caceres L.M."/>
            <person name="Debler J.W."/>
            <person name="Williams A.H."/>
            <person name="Henares B.M."/>
        </authorList>
    </citation>
    <scope>NUCLEOTIDE SEQUENCE</scope>
    <source>
        <strain evidence="3">Al4</strain>
    </source>
</reference>
<name>A0A8H7J5F9_9PLEO</name>
<dbReference type="OrthoDB" id="3786631at2759"/>